<gene>
    <name evidence="5" type="ordered locus">Tbd_2312</name>
</gene>
<name>Q3SGI5_THIDA</name>
<organism evidence="5 6">
    <name type="scientific">Thiobacillus denitrificans (strain ATCC 25259 / T1)</name>
    <dbReference type="NCBI Taxonomy" id="292415"/>
    <lineage>
        <taxon>Bacteria</taxon>
        <taxon>Pseudomonadati</taxon>
        <taxon>Pseudomonadota</taxon>
        <taxon>Betaproteobacteria</taxon>
        <taxon>Nitrosomonadales</taxon>
        <taxon>Thiobacillaceae</taxon>
        <taxon>Thiobacillus</taxon>
    </lineage>
</organism>
<dbReference type="HOGENOM" id="CLU_046737_8_5_4"/>
<accession>Q3SGI5</accession>
<evidence type="ECO:0000259" key="4">
    <source>
        <dbReference type="PROSITE" id="PS51203"/>
    </source>
</evidence>
<evidence type="ECO:0000259" key="3">
    <source>
        <dbReference type="PROSITE" id="PS01031"/>
    </source>
</evidence>
<evidence type="ECO:0000313" key="5">
    <source>
        <dbReference type="EMBL" id="AAZ98265.1"/>
    </source>
</evidence>
<evidence type="ECO:0000256" key="1">
    <source>
        <dbReference type="PROSITE-ProRule" id="PRU00285"/>
    </source>
</evidence>
<dbReference type="InterPro" id="IPR031107">
    <property type="entry name" value="Small_HSP"/>
</dbReference>
<comment type="similarity">
    <text evidence="1 2">Belongs to the small heat shock protein (HSP20) family.</text>
</comment>
<dbReference type="STRING" id="292415.Tbd_2312"/>
<dbReference type="PANTHER" id="PTHR11527">
    <property type="entry name" value="HEAT-SHOCK PROTEIN 20 FAMILY MEMBER"/>
    <property type="match status" value="1"/>
</dbReference>
<dbReference type="Pfam" id="PF00011">
    <property type="entry name" value="HSP20"/>
    <property type="match status" value="1"/>
</dbReference>
<evidence type="ECO:0000313" key="6">
    <source>
        <dbReference type="Proteomes" id="UP000008291"/>
    </source>
</evidence>
<protein>
    <submittedName>
        <fullName evidence="5">Small heat shock protein</fullName>
    </submittedName>
</protein>
<evidence type="ECO:0000256" key="2">
    <source>
        <dbReference type="RuleBase" id="RU003616"/>
    </source>
</evidence>
<sequence length="149" mass="16574">MANISRYDPFSMSRIDPFTDLDDFFKGFFVRPALMEGGAQAPLQIKMDVKENDNAYTIHADIPGVKKEDIQVSVDGNQVSISAETRSEKEEKEGEKVLRSERHVGKIARSFTLPHEVDDAQCQAKYSDGVLELTLPKKAAASAKKLSIQ</sequence>
<feature type="domain" description="CS" evidence="4">
    <location>
        <begin position="42"/>
        <end position="147"/>
    </location>
</feature>
<dbReference type="RefSeq" id="WP_011312824.1">
    <property type="nucleotide sequence ID" value="NC_007404.1"/>
</dbReference>
<dbReference type="KEGG" id="tbd:Tbd_2312"/>
<proteinExistence type="inferred from homology"/>
<dbReference type="eggNOG" id="COG0071">
    <property type="taxonomic scope" value="Bacteria"/>
</dbReference>
<dbReference type="PROSITE" id="PS01031">
    <property type="entry name" value="SHSP"/>
    <property type="match status" value="1"/>
</dbReference>
<dbReference type="EMBL" id="CP000116">
    <property type="protein sequence ID" value="AAZ98265.1"/>
    <property type="molecule type" value="Genomic_DNA"/>
</dbReference>
<dbReference type="InterPro" id="IPR002068">
    <property type="entry name" value="A-crystallin/Hsp20_dom"/>
</dbReference>
<dbReference type="InterPro" id="IPR008978">
    <property type="entry name" value="HSP20-like_chaperone"/>
</dbReference>
<reference evidence="5 6" key="1">
    <citation type="journal article" date="2006" name="J. Bacteriol.">
        <title>The genome sequence of the obligately chemolithoautotrophic, facultatively anaerobic bacterium Thiobacillus denitrificans.</title>
        <authorList>
            <person name="Beller H.R."/>
            <person name="Chain P.S."/>
            <person name="Letain T.E."/>
            <person name="Chakicherla A."/>
            <person name="Larimer F.W."/>
            <person name="Richardson P.M."/>
            <person name="Coleman M.A."/>
            <person name="Wood A.P."/>
            <person name="Kelly D.P."/>
        </authorList>
    </citation>
    <scope>NUCLEOTIDE SEQUENCE [LARGE SCALE GENOMIC DNA]</scope>
    <source>
        <strain evidence="5 6">ATCC 25259</strain>
    </source>
</reference>
<dbReference type="Proteomes" id="UP000008291">
    <property type="component" value="Chromosome"/>
</dbReference>
<dbReference type="OrthoDB" id="9808910at2"/>
<feature type="domain" description="SHSP" evidence="3">
    <location>
        <begin position="38"/>
        <end position="149"/>
    </location>
</feature>
<dbReference type="Gene3D" id="2.60.40.790">
    <property type="match status" value="1"/>
</dbReference>
<dbReference type="CDD" id="cd06464">
    <property type="entry name" value="ACD_sHsps-like"/>
    <property type="match status" value="1"/>
</dbReference>
<dbReference type="PROSITE" id="PS51203">
    <property type="entry name" value="CS"/>
    <property type="match status" value="1"/>
</dbReference>
<keyword evidence="5" id="KW-0346">Stress response</keyword>
<dbReference type="InterPro" id="IPR007052">
    <property type="entry name" value="CS_dom"/>
</dbReference>
<keyword evidence="6" id="KW-1185">Reference proteome</keyword>
<dbReference type="SUPFAM" id="SSF49764">
    <property type="entry name" value="HSP20-like chaperones"/>
    <property type="match status" value="1"/>
</dbReference>
<dbReference type="AlphaFoldDB" id="Q3SGI5"/>